<evidence type="ECO:0000256" key="7">
    <source>
        <dbReference type="ARBA" id="ARBA00023242"/>
    </source>
</evidence>
<feature type="domain" description="Restriction of telomere capping protein 4 C-terminal" evidence="9">
    <location>
        <begin position="539"/>
        <end position="661"/>
    </location>
</feature>
<feature type="compositionally biased region" description="Basic and acidic residues" evidence="8">
    <location>
        <begin position="405"/>
        <end position="424"/>
    </location>
</feature>
<reference evidence="10 11" key="1">
    <citation type="submission" date="2024-01" db="EMBL/GenBank/DDBJ databases">
        <authorList>
            <person name="Allen C."/>
            <person name="Tagirdzhanova G."/>
        </authorList>
    </citation>
    <scope>NUCLEOTIDE SEQUENCE [LARGE SCALE GENOMIC DNA]</scope>
</reference>
<dbReference type="PANTHER" id="PTHR41391:SF1">
    <property type="entry name" value="RESTRICTION OF TELOMERE CAPPING PROTEIN 4"/>
    <property type="match status" value="1"/>
</dbReference>
<feature type="region of interest" description="Disordered" evidence="8">
    <location>
        <begin position="651"/>
        <end position="694"/>
    </location>
</feature>
<comment type="similarity">
    <text evidence="4">Belongs to the RTC4 family.</text>
</comment>
<dbReference type="EMBL" id="CAWUHC010000013">
    <property type="protein sequence ID" value="CAK7214866.1"/>
    <property type="molecule type" value="Genomic_DNA"/>
</dbReference>
<comment type="caution">
    <text evidence="10">The sequence shown here is derived from an EMBL/GenBank/DDBJ whole genome shotgun (WGS) entry which is preliminary data.</text>
</comment>
<dbReference type="InterPro" id="IPR039024">
    <property type="entry name" value="RTC4"/>
</dbReference>
<evidence type="ECO:0000313" key="10">
    <source>
        <dbReference type="EMBL" id="CAK7214866.1"/>
    </source>
</evidence>
<sequence length="694" mass="75555">MAPAHRGRPGVRIAAPKSNLIKAVNSKRAIEASAAASKSKRPEREPVAVDAPPLSSSDDEEEDISDTSAVPPPSQKCRQSGDGNQEKEKRRPGLLIAADRHKSSGGGDSSDGSSNQRGTKRRRPREKEEENEAASIQNVTNTHGSLFARPVRPTLKATYGGRKTTYSSESQTTQRSTSMTATMTTTITTTRSSSQPSVPVFKTYQGTSSDVSDVSEPEEPEEKSKKTVNGSKPSTKDARSRKWAASSADPKSSPPPKTMARFIKPPELTPERERSAEEAEKRKTTPPKKFKPSKYAMSDDEQDGARASNEKIISTKSTATKSKSDTKAANKSTATDNDSRTDVKSIFKSRQHWRQNLEKKTMGKGSKNGKTSQFGQLEVEKQALPPPPKAVFKVPVFDSFKGKGNGKDSPDVHGDGNVHDIHDLSDDDDDAIDNDTADASDDTPAAKGPAICPLCKAPLDEDVLRDLLAGHHLLVGIAVGRSHVVQLNLLKFDEKVRFCRGHKQHDSRAAWTARGYPVIDWAALPARLLKYEEHVKDVILGTTPSPFRVAWESTAFSASSLSAPGYYGRRGLRVLSEAIVQRHASTLSRRAIEEPLLAARGMVQFVQAVLVPELAVQLIHEDLQAVDGGAGGGKAQRSSSLDEARRVLRESAAIGEEVMDEERDVIEDDDDEDEDEDQEDGKDEEDFDSDAMSM</sequence>
<gene>
    <name evidence="10" type="ORF">SBRCBS47491_002296</name>
</gene>
<feature type="compositionally biased region" description="Acidic residues" evidence="8">
    <location>
        <begin position="657"/>
        <end position="694"/>
    </location>
</feature>
<accession>A0ABP0B6M8</accession>
<evidence type="ECO:0000259" key="9">
    <source>
        <dbReference type="SMART" id="SM01312"/>
    </source>
</evidence>
<dbReference type="PANTHER" id="PTHR41391">
    <property type="entry name" value="RESTRICTION OF TELOMERE CAPPING PROTEIN 4"/>
    <property type="match status" value="1"/>
</dbReference>
<evidence type="ECO:0000256" key="4">
    <source>
        <dbReference type="ARBA" id="ARBA00009461"/>
    </source>
</evidence>
<keyword evidence="11" id="KW-1185">Reference proteome</keyword>
<comment type="subcellular location">
    <subcellularLocation>
        <location evidence="3">Cytoplasm</location>
    </subcellularLocation>
    <subcellularLocation>
        <location evidence="2">Nucleus</location>
    </subcellularLocation>
</comment>
<dbReference type="InterPro" id="IPR028094">
    <property type="entry name" value="RTC4_C"/>
</dbReference>
<feature type="compositionally biased region" description="Polar residues" evidence="8">
    <location>
        <begin position="134"/>
        <end position="144"/>
    </location>
</feature>
<evidence type="ECO:0000256" key="3">
    <source>
        <dbReference type="ARBA" id="ARBA00004496"/>
    </source>
</evidence>
<evidence type="ECO:0000256" key="5">
    <source>
        <dbReference type="ARBA" id="ARBA00015162"/>
    </source>
</evidence>
<feature type="compositionally biased region" description="Low complexity" evidence="8">
    <location>
        <begin position="311"/>
        <end position="321"/>
    </location>
</feature>
<proteinExistence type="inferred from homology"/>
<evidence type="ECO:0000313" key="11">
    <source>
        <dbReference type="Proteomes" id="UP001642406"/>
    </source>
</evidence>
<keyword evidence="6" id="KW-0963">Cytoplasm</keyword>
<protein>
    <recommendedName>
        <fullName evidence="5">Restriction of telomere capping protein 4</fullName>
    </recommendedName>
</protein>
<keyword evidence="7" id="KW-0539">Nucleus</keyword>
<dbReference type="Pfam" id="PF14474">
    <property type="entry name" value="RTC4"/>
    <property type="match status" value="1"/>
</dbReference>
<evidence type="ECO:0000256" key="1">
    <source>
        <dbReference type="ARBA" id="ARBA00002738"/>
    </source>
</evidence>
<evidence type="ECO:0000256" key="2">
    <source>
        <dbReference type="ARBA" id="ARBA00004123"/>
    </source>
</evidence>
<evidence type="ECO:0000256" key="8">
    <source>
        <dbReference type="SAM" id="MobiDB-lite"/>
    </source>
</evidence>
<dbReference type="Proteomes" id="UP001642406">
    <property type="component" value="Unassembled WGS sequence"/>
</dbReference>
<comment type="function">
    <text evidence="1">May be involved in a process influencing telomere capping.</text>
</comment>
<feature type="region of interest" description="Disordered" evidence="8">
    <location>
        <begin position="28"/>
        <end position="371"/>
    </location>
</feature>
<feature type="compositionally biased region" description="Acidic residues" evidence="8">
    <location>
        <begin position="425"/>
        <end position="441"/>
    </location>
</feature>
<evidence type="ECO:0000256" key="6">
    <source>
        <dbReference type="ARBA" id="ARBA00022490"/>
    </source>
</evidence>
<feature type="compositionally biased region" description="Low complexity" evidence="8">
    <location>
        <begin position="164"/>
        <end position="194"/>
    </location>
</feature>
<name>A0ABP0B6M8_9PEZI</name>
<feature type="compositionally biased region" description="Basic and acidic residues" evidence="8">
    <location>
        <begin position="269"/>
        <end position="283"/>
    </location>
</feature>
<dbReference type="SMART" id="SM01312">
    <property type="entry name" value="RTC4"/>
    <property type="match status" value="1"/>
</dbReference>
<feature type="region of interest" description="Disordered" evidence="8">
    <location>
        <begin position="402"/>
        <end position="447"/>
    </location>
</feature>
<organism evidence="10 11">
    <name type="scientific">Sporothrix bragantina</name>
    <dbReference type="NCBI Taxonomy" id="671064"/>
    <lineage>
        <taxon>Eukaryota</taxon>
        <taxon>Fungi</taxon>
        <taxon>Dikarya</taxon>
        <taxon>Ascomycota</taxon>
        <taxon>Pezizomycotina</taxon>
        <taxon>Sordariomycetes</taxon>
        <taxon>Sordariomycetidae</taxon>
        <taxon>Ophiostomatales</taxon>
        <taxon>Ophiostomataceae</taxon>
        <taxon>Sporothrix</taxon>
    </lineage>
</organism>